<organism evidence="2 3">
    <name type="scientific">Phytophthora aleatoria</name>
    <dbReference type="NCBI Taxonomy" id="2496075"/>
    <lineage>
        <taxon>Eukaryota</taxon>
        <taxon>Sar</taxon>
        <taxon>Stramenopiles</taxon>
        <taxon>Oomycota</taxon>
        <taxon>Peronosporomycetes</taxon>
        <taxon>Peronosporales</taxon>
        <taxon>Peronosporaceae</taxon>
        <taxon>Phytophthora</taxon>
    </lineage>
</organism>
<feature type="region of interest" description="Disordered" evidence="1">
    <location>
        <begin position="69"/>
        <end position="89"/>
    </location>
</feature>
<dbReference type="Proteomes" id="UP000709295">
    <property type="component" value="Unassembled WGS sequence"/>
</dbReference>
<evidence type="ECO:0000313" key="2">
    <source>
        <dbReference type="EMBL" id="KAG6955443.1"/>
    </source>
</evidence>
<name>A0A8J5M504_9STRA</name>
<gene>
    <name evidence="2" type="ORF">JG688_00011879</name>
</gene>
<dbReference type="EMBL" id="JAENGY010000870">
    <property type="protein sequence ID" value="KAG6955443.1"/>
    <property type="molecule type" value="Genomic_DNA"/>
</dbReference>
<evidence type="ECO:0000256" key="1">
    <source>
        <dbReference type="SAM" id="MobiDB-lite"/>
    </source>
</evidence>
<keyword evidence="3" id="KW-1185">Reference proteome</keyword>
<comment type="caution">
    <text evidence="2">The sequence shown here is derived from an EMBL/GenBank/DDBJ whole genome shotgun (WGS) entry which is preliminary data.</text>
</comment>
<protein>
    <submittedName>
        <fullName evidence="2">Uncharacterized protein</fullName>
    </submittedName>
</protein>
<reference evidence="2" key="1">
    <citation type="submission" date="2021-01" db="EMBL/GenBank/DDBJ databases">
        <title>Phytophthora aleatoria, a newly-described species from Pinus radiata is distinct from Phytophthora cactorum isolates based on comparative genomics.</title>
        <authorList>
            <person name="Mcdougal R."/>
            <person name="Panda P."/>
            <person name="Williams N."/>
            <person name="Studholme D.J."/>
        </authorList>
    </citation>
    <scope>NUCLEOTIDE SEQUENCE</scope>
    <source>
        <strain evidence="2">NZFS 4037</strain>
    </source>
</reference>
<accession>A0A8J5M504</accession>
<proteinExistence type="predicted"/>
<evidence type="ECO:0000313" key="3">
    <source>
        <dbReference type="Proteomes" id="UP000709295"/>
    </source>
</evidence>
<sequence>MKGPRIALMGDLPREAAGYHERCKPQRFRRTGGCDNGIDQSSTVAFKRGMDHAGIIELIHLGQDIQVPREPETISQEAKRLDCRHGKNQ</sequence>
<dbReference type="AlphaFoldDB" id="A0A8J5M504"/>